<dbReference type="Proteomes" id="UP000016923">
    <property type="component" value="Unassembled WGS sequence"/>
</dbReference>
<keyword evidence="7" id="KW-1185">Reference proteome</keyword>
<keyword evidence="3" id="KW-0238">DNA-binding</keyword>
<evidence type="ECO:0000256" key="2">
    <source>
        <dbReference type="ARBA" id="ARBA00023015"/>
    </source>
</evidence>
<dbReference type="Gene3D" id="4.10.240.10">
    <property type="entry name" value="Zn(2)-C6 fungal-type DNA-binding domain"/>
    <property type="match status" value="1"/>
</dbReference>
<dbReference type="GO" id="GO:0005634">
    <property type="term" value="C:nucleus"/>
    <property type="evidence" value="ECO:0007669"/>
    <property type="project" value="UniProtKB-SubCell"/>
</dbReference>
<dbReference type="CDD" id="cd12148">
    <property type="entry name" value="fungal_TF_MHR"/>
    <property type="match status" value="1"/>
</dbReference>
<evidence type="ECO:0000256" key="1">
    <source>
        <dbReference type="ARBA" id="ARBA00004123"/>
    </source>
</evidence>
<dbReference type="EMBL" id="KE148158">
    <property type="protein sequence ID" value="EPE04891.1"/>
    <property type="molecule type" value="Genomic_DNA"/>
</dbReference>
<sequence length="618" mass="69583">MADRLAESPATAAAHASLRIKRNTVKCNTNPDPNLPCTRCTKLQLPCVVDKSHKRISRRSKLEELQQEVRSIKEAVGKSSTVPSPLHNRTLPPINSRDGLLFHTLPPMRPFDAPVLLPPVMTPSVTTTPTPKTIISSTSGRAAEPRALKSRAFSGEDINYYFDKYFEHFHTYFPIIRSRDPDKCYESAPILFWTIVTIAARRFGRDESVLPFLTESLPSEVWGAMGNPPLPLGVINALLLLCAWPFTTIRFLRDPSMIFSSIAMSSCYLIGLHTGKGEHPELANPNFQIRNTDEEATFTWAGYNIISQKVASYTGCPATGQFFNKTIETILDQSSSVPVPLNFIILLECARFSNRVSKTTVASLEENRGISHHIVDMFEEEFDKVQRLLFPGISELDYFTLLSTLLDVQAFYFMPVTDFSSEIFKRNVLKSYSTAQLVVRQALKLQEEAGFLYYAPHFVCRTLLASACITLNVLLSPYMKDMPILAKSAIMQDAIFAIKTCSVHEGDLPLRASKMIESYWSVHHLKPPMEIPMKDVSQYSNRLGTSFAFDYIRRWKRDIEASRSSATGPCTKRQDGTPAASTAMDLSTIQPENAQLIDWDAFMDDFDWSFTPDYFNPT</sequence>
<evidence type="ECO:0000256" key="3">
    <source>
        <dbReference type="ARBA" id="ARBA00023125"/>
    </source>
</evidence>
<dbReference type="eggNOG" id="ENOG502SH6M">
    <property type="taxonomic scope" value="Eukaryota"/>
</dbReference>
<keyword evidence="2" id="KW-0805">Transcription regulation</keyword>
<proteinExistence type="predicted"/>
<dbReference type="InterPro" id="IPR051089">
    <property type="entry name" value="prtT"/>
</dbReference>
<evidence type="ECO:0000256" key="4">
    <source>
        <dbReference type="ARBA" id="ARBA00023163"/>
    </source>
</evidence>
<evidence type="ECO:0000313" key="7">
    <source>
        <dbReference type="Proteomes" id="UP000016923"/>
    </source>
</evidence>
<dbReference type="VEuPathDB" id="FungiDB:F503_00045"/>
<protein>
    <submittedName>
        <fullName evidence="6">C6 transcription factor</fullName>
    </submittedName>
</protein>
<dbReference type="AlphaFoldDB" id="S3BZK5"/>
<dbReference type="GO" id="GO:0008270">
    <property type="term" value="F:zinc ion binding"/>
    <property type="evidence" value="ECO:0007669"/>
    <property type="project" value="InterPro"/>
</dbReference>
<dbReference type="OMA" id="FMDDFGW"/>
<evidence type="ECO:0000256" key="5">
    <source>
        <dbReference type="ARBA" id="ARBA00023242"/>
    </source>
</evidence>
<evidence type="ECO:0000313" key="6">
    <source>
        <dbReference type="EMBL" id="EPE04891.1"/>
    </source>
</evidence>
<organism evidence="6 7">
    <name type="scientific">Ophiostoma piceae (strain UAMH 11346)</name>
    <name type="common">Sap stain fungus</name>
    <dbReference type="NCBI Taxonomy" id="1262450"/>
    <lineage>
        <taxon>Eukaryota</taxon>
        <taxon>Fungi</taxon>
        <taxon>Dikarya</taxon>
        <taxon>Ascomycota</taxon>
        <taxon>Pezizomycotina</taxon>
        <taxon>Sordariomycetes</taxon>
        <taxon>Sordariomycetidae</taxon>
        <taxon>Ophiostomatales</taxon>
        <taxon>Ophiostomataceae</taxon>
        <taxon>Ophiostoma</taxon>
    </lineage>
</organism>
<name>S3BZK5_OPHP1</name>
<accession>S3BZK5</accession>
<dbReference type="PANTHER" id="PTHR31845">
    <property type="entry name" value="FINGER DOMAIN PROTEIN, PUTATIVE-RELATED"/>
    <property type="match status" value="1"/>
</dbReference>
<dbReference type="STRING" id="1262450.S3BZK5"/>
<dbReference type="GO" id="GO:0000981">
    <property type="term" value="F:DNA-binding transcription factor activity, RNA polymerase II-specific"/>
    <property type="evidence" value="ECO:0007669"/>
    <property type="project" value="InterPro"/>
</dbReference>
<dbReference type="GO" id="GO:0000976">
    <property type="term" value="F:transcription cis-regulatory region binding"/>
    <property type="evidence" value="ECO:0007669"/>
    <property type="project" value="TreeGrafter"/>
</dbReference>
<gene>
    <name evidence="6" type="ORF">F503_00045</name>
</gene>
<dbReference type="HOGENOM" id="CLU_016015_0_0_1"/>
<dbReference type="PANTHER" id="PTHR31845:SF21">
    <property type="entry name" value="REGULATORY PROTEIN LEU3"/>
    <property type="match status" value="1"/>
</dbReference>
<comment type="subcellular location">
    <subcellularLocation>
        <location evidence="1">Nucleus</location>
    </subcellularLocation>
</comment>
<reference evidence="6 7" key="1">
    <citation type="journal article" date="2013" name="BMC Genomics">
        <title>The genome and transcriptome of the pine saprophyte Ophiostoma piceae, and a comparison with the bark beetle-associated pine pathogen Grosmannia clavigera.</title>
        <authorList>
            <person name="Haridas S."/>
            <person name="Wang Y."/>
            <person name="Lim L."/>
            <person name="Massoumi Alamouti S."/>
            <person name="Jackman S."/>
            <person name="Docking R."/>
            <person name="Robertson G."/>
            <person name="Birol I."/>
            <person name="Bohlmann J."/>
            <person name="Breuil C."/>
        </authorList>
    </citation>
    <scope>NUCLEOTIDE SEQUENCE [LARGE SCALE GENOMIC DNA]</scope>
    <source>
        <strain evidence="6 7">UAMH 11346</strain>
    </source>
</reference>
<keyword evidence="4" id="KW-0804">Transcription</keyword>
<dbReference type="InterPro" id="IPR036864">
    <property type="entry name" value="Zn2-C6_fun-type_DNA-bd_sf"/>
</dbReference>
<keyword evidence="5" id="KW-0539">Nucleus</keyword>
<dbReference type="OrthoDB" id="2341546at2759"/>